<comment type="subcellular location">
    <subcellularLocation>
        <location evidence="1 6">Nucleus</location>
    </subcellularLocation>
</comment>
<dbReference type="InterPro" id="IPR006458">
    <property type="entry name" value="Ovate_C"/>
</dbReference>
<evidence type="ECO:0000256" key="5">
    <source>
        <dbReference type="ARBA" id="ARBA00023242"/>
    </source>
</evidence>
<gene>
    <name evidence="8" type="ORF">KK1_000389</name>
</gene>
<keyword evidence="9" id="KW-1185">Reference proteome</keyword>
<evidence type="ECO:0000313" key="9">
    <source>
        <dbReference type="Proteomes" id="UP000075243"/>
    </source>
</evidence>
<comment type="function">
    <text evidence="6">Transcriptional repressor that regulates multiple aspects of plant growth and development.</text>
</comment>
<dbReference type="InterPro" id="IPR038933">
    <property type="entry name" value="Ovate"/>
</dbReference>
<proteinExistence type="predicted"/>
<feature type="domain" description="OVATE" evidence="7">
    <location>
        <begin position="150"/>
        <end position="213"/>
    </location>
</feature>
<keyword evidence="4 6" id="KW-0804">Transcription</keyword>
<keyword evidence="3 6" id="KW-0805">Transcription regulation</keyword>
<evidence type="ECO:0000256" key="4">
    <source>
        <dbReference type="ARBA" id="ARBA00023163"/>
    </source>
</evidence>
<dbReference type="STRING" id="3821.A0A151SH84"/>
<evidence type="ECO:0000256" key="2">
    <source>
        <dbReference type="ARBA" id="ARBA00022491"/>
    </source>
</evidence>
<dbReference type="PANTHER" id="PTHR33057:SF203">
    <property type="entry name" value="TRANSCRIPTION REPRESSOR"/>
    <property type="match status" value="1"/>
</dbReference>
<dbReference type="Proteomes" id="UP000075243">
    <property type="component" value="Chromosome 11"/>
</dbReference>
<protein>
    <recommendedName>
        <fullName evidence="6">Transcription repressor</fullName>
    </recommendedName>
    <alternativeName>
        <fullName evidence="6">Ovate family protein</fullName>
    </alternativeName>
</protein>
<dbReference type="Pfam" id="PF04844">
    <property type="entry name" value="Ovate"/>
    <property type="match status" value="1"/>
</dbReference>
<organism evidence="8 9">
    <name type="scientific">Cajanus cajan</name>
    <name type="common">Pigeon pea</name>
    <name type="synonym">Cajanus indicus</name>
    <dbReference type="NCBI Taxonomy" id="3821"/>
    <lineage>
        <taxon>Eukaryota</taxon>
        <taxon>Viridiplantae</taxon>
        <taxon>Streptophyta</taxon>
        <taxon>Embryophyta</taxon>
        <taxon>Tracheophyta</taxon>
        <taxon>Spermatophyta</taxon>
        <taxon>Magnoliopsida</taxon>
        <taxon>eudicotyledons</taxon>
        <taxon>Gunneridae</taxon>
        <taxon>Pentapetalae</taxon>
        <taxon>rosids</taxon>
        <taxon>fabids</taxon>
        <taxon>Fabales</taxon>
        <taxon>Fabaceae</taxon>
        <taxon>Papilionoideae</taxon>
        <taxon>50 kb inversion clade</taxon>
        <taxon>NPAAA clade</taxon>
        <taxon>indigoferoid/millettioid clade</taxon>
        <taxon>Phaseoleae</taxon>
        <taxon>Cajanus</taxon>
    </lineage>
</organism>
<dbReference type="GO" id="GO:0005634">
    <property type="term" value="C:nucleus"/>
    <property type="evidence" value="ECO:0007669"/>
    <property type="project" value="UniProtKB-SubCell"/>
</dbReference>
<dbReference type="PANTHER" id="PTHR33057">
    <property type="entry name" value="TRANSCRIPTION REPRESSOR OFP7-RELATED"/>
    <property type="match status" value="1"/>
</dbReference>
<evidence type="ECO:0000256" key="1">
    <source>
        <dbReference type="ARBA" id="ARBA00004123"/>
    </source>
</evidence>
<sequence>MPRNKIPKALREYLSKMKSPHRSPIHLPSKKWMVAGCKHPRTHSIDMDKATTNNVKDDEAMLADIDRFLFENFKSLFLEDLDDSNSSDNSRHGAKSPELCPIRFDSSTRFHDFHPALFTETTTEGGSSSTASENEGGEDLMLLPTNCVVVLANSASPSEDFRRSMEGVVESRIRNQEKVDWDFMEELLYCHMNLNHKKTHKYILNAFVDVVTAMRAQPESPDRPKGIEKIYKNNKFLTISTPLNLTIK</sequence>
<evidence type="ECO:0000313" key="8">
    <source>
        <dbReference type="EMBL" id="KYP54214.1"/>
    </source>
</evidence>
<dbReference type="NCBIfam" id="TIGR01568">
    <property type="entry name" value="A_thal_3678"/>
    <property type="match status" value="1"/>
</dbReference>
<keyword evidence="2 6" id="KW-0678">Repressor</keyword>
<dbReference type="Gramene" id="C.cajan_00379.t">
    <property type="protein sequence ID" value="C.cajan_00379.t.cds1"/>
    <property type="gene ID" value="C.cajan_00379"/>
</dbReference>
<dbReference type="PROSITE" id="PS51754">
    <property type="entry name" value="OVATE"/>
    <property type="match status" value="1"/>
</dbReference>
<reference evidence="8 9" key="1">
    <citation type="journal article" date="2012" name="Nat. Biotechnol.">
        <title>Draft genome sequence of pigeonpea (Cajanus cajan), an orphan legume crop of resource-poor farmers.</title>
        <authorList>
            <person name="Varshney R.K."/>
            <person name="Chen W."/>
            <person name="Li Y."/>
            <person name="Bharti A.K."/>
            <person name="Saxena R.K."/>
            <person name="Schlueter J.A."/>
            <person name="Donoghue M.T."/>
            <person name="Azam S."/>
            <person name="Fan G."/>
            <person name="Whaley A.M."/>
            <person name="Farmer A.D."/>
            <person name="Sheridan J."/>
            <person name="Iwata A."/>
            <person name="Tuteja R."/>
            <person name="Penmetsa R.V."/>
            <person name="Wu W."/>
            <person name="Upadhyaya H.D."/>
            <person name="Yang S.P."/>
            <person name="Shah T."/>
            <person name="Saxena K.B."/>
            <person name="Michael T."/>
            <person name="McCombie W.R."/>
            <person name="Yang B."/>
            <person name="Zhang G."/>
            <person name="Yang H."/>
            <person name="Wang J."/>
            <person name="Spillane C."/>
            <person name="Cook D.R."/>
            <person name="May G.D."/>
            <person name="Xu X."/>
            <person name="Jackson S.A."/>
        </authorList>
    </citation>
    <scope>NUCLEOTIDE SEQUENCE [LARGE SCALE GENOMIC DNA]</scope>
    <source>
        <strain evidence="9">cv. Asha</strain>
    </source>
</reference>
<evidence type="ECO:0000256" key="6">
    <source>
        <dbReference type="RuleBase" id="RU367028"/>
    </source>
</evidence>
<dbReference type="AlphaFoldDB" id="A0A151SH84"/>
<dbReference type="EMBL" id="CM003613">
    <property type="protein sequence ID" value="KYP54214.1"/>
    <property type="molecule type" value="Genomic_DNA"/>
</dbReference>
<evidence type="ECO:0000259" key="7">
    <source>
        <dbReference type="PROSITE" id="PS51754"/>
    </source>
</evidence>
<accession>A0A151SH84</accession>
<dbReference type="GO" id="GO:0045892">
    <property type="term" value="P:negative regulation of DNA-templated transcription"/>
    <property type="evidence" value="ECO:0007669"/>
    <property type="project" value="UniProtKB-UniRule"/>
</dbReference>
<keyword evidence="5 6" id="KW-0539">Nucleus</keyword>
<name>A0A151SH84_CAJCA</name>
<evidence type="ECO:0000256" key="3">
    <source>
        <dbReference type="ARBA" id="ARBA00023015"/>
    </source>
</evidence>
<dbReference type="OMA" id="HHQDPGQ"/>